<evidence type="ECO:0000256" key="1">
    <source>
        <dbReference type="ARBA" id="ARBA00004445"/>
    </source>
</evidence>
<dbReference type="InterPro" id="IPR001297">
    <property type="entry name" value="PBS_linker_dom"/>
</dbReference>
<dbReference type="Pfam" id="PF01383">
    <property type="entry name" value="CpcD"/>
    <property type="match status" value="1"/>
</dbReference>
<dbReference type="GO" id="GO:0030089">
    <property type="term" value="C:phycobilisome"/>
    <property type="evidence" value="ECO:0007669"/>
    <property type="project" value="UniProtKB-UniRule"/>
</dbReference>
<comment type="caution">
    <text evidence="10">The sequence shown here is derived from an EMBL/GenBank/DDBJ whole genome shotgun (WGS) entry which is preliminary data.</text>
</comment>
<evidence type="ECO:0000256" key="3">
    <source>
        <dbReference type="ARBA" id="ARBA00022549"/>
    </source>
</evidence>
<dbReference type="SMART" id="SM01094">
    <property type="entry name" value="CpcD"/>
    <property type="match status" value="1"/>
</dbReference>
<name>A0A1U7H7N9_9CYAN</name>
<dbReference type="PANTHER" id="PTHR34011:SF6">
    <property type="entry name" value="PHYCOBILIPROTEIN APCE"/>
    <property type="match status" value="1"/>
</dbReference>
<evidence type="ECO:0000313" key="11">
    <source>
        <dbReference type="Proteomes" id="UP000186868"/>
    </source>
</evidence>
<evidence type="ECO:0000256" key="6">
    <source>
        <dbReference type="ARBA" id="ARBA00023136"/>
    </source>
</evidence>
<organism evidence="10 11">
    <name type="scientific">Hydrococcus rivularis NIES-593</name>
    <dbReference type="NCBI Taxonomy" id="1921803"/>
    <lineage>
        <taxon>Bacteria</taxon>
        <taxon>Bacillati</taxon>
        <taxon>Cyanobacteriota</taxon>
        <taxon>Cyanophyceae</taxon>
        <taxon>Pleurocapsales</taxon>
        <taxon>Hydrococcaceae</taxon>
        <taxon>Hydrococcus</taxon>
    </lineage>
</organism>
<dbReference type="PROSITE" id="PS51441">
    <property type="entry name" value="CPCD_LIKE"/>
    <property type="match status" value="1"/>
</dbReference>
<evidence type="ECO:0000256" key="4">
    <source>
        <dbReference type="ARBA" id="ARBA00022738"/>
    </source>
</evidence>
<evidence type="ECO:0000256" key="7">
    <source>
        <dbReference type="PROSITE-ProRule" id="PRU00775"/>
    </source>
</evidence>
<dbReference type="PIRSF" id="PIRSF005898">
    <property type="entry name" value="Phycobilisome_CpeC/CpcI"/>
    <property type="match status" value="1"/>
</dbReference>
<evidence type="ECO:0000256" key="5">
    <source>
        <dbReference type="ARBA" id="ARBA00023078"/>
    </source>
</evidence>
<evidence type="ECO:0000256" key="2">
    <source>
        <dbReference type="ARBA" id="ARBA00022531"/>
    </source>
</evidence>
<dbReference type="OrthoDB" id="420396at2"/>
<dbReference type="Proteomes" id="UP000186868">
    <property type="component" value="Unassembled WGS sequence"/>
</dbReference>
<feature type="domain" description="CpcD-like" evidence="8">
    <location>
        <begin position="221"/>
        <end position="274"/>
    </location>
</feature>
<keyword evidence="4 7" id="KW-0605">Phycobilisome</keyword>
<dbReference type="InterPro" id="IPR008213">
    <property type="entry name" value="CpcD-like_dom"/>
</dbReference>
<reference evidence="10 11" key="1">
    <citation type="submission" date="2016-11" db="EMBL/GenBank/DDBJ databases">
        <title>Draft Genome Sequences of Nine Cyanobacterial Strains from Diverse Habitats.</title>
        <authorList>
            <person name="Zhu T."/>
            <person name="Hou S."/>
            <person name="Lu X."/>
            <person name="Hess W.R."/>
        </authorList>
    </citation>
    <scope>NUCLEOTIDE SEQUENCE [LARGE SCALE GENOMIC DNA]</scope>
    <source>
        <strain evidence="10 11">NIES-593</strain>
    </source>
</reference>
<evidence type="ECO:0000259" key="9">
    <source>
        <dbReference type="PROSITE" id="PS51445"/>
    </source>
</evidence>
<comment type="similarity">
    <text evidence="7">Belongs to the phycobilisome linker protein family.</text>
</comment>
<dbReference type="InterPro" id="IPR016470">
    <property type="entry name" value="Phycobilisome"/>
</dbReference>
<dbReference type="AlphaFoldDB" id="A0A1U7H7N9"/>
<protein>
    <submittedName>
        <fullName evidence="10">Photosystem I reaction center subunit XII</fullName>
    </submittedName>
</protein>
<dbReference type="PANTHER" id="PTHR34011">
    <property type="entry name" value="PHYCOBILISOME 32.1 KDA LINKER POLYPEPTIDE, PHYCOCYANIN-ASSOCIATED, ROD 2-RELATED"/>
    <property type="match status" value="1"/>
</dbReference>
<dbReference type="PROSITE" id="PS51445">
    <property type="entry name" value="PBS_LINKER"/>
    <property type="match status" value="1"/>
</dbReference>
<keyword evidence="5" id="KW-0793">Thylakoid</keyword>
<dbReference type="EMBL" id="MRCB01000048">
    <property type="protein sequence ID" value="OKH18662.1"/>
    <property type="molecule type" value="Genomic_DNA"/>
</dbReference>
<feature type="domain" description="PBS-linker" evidence="9">
    <location>
        <begin position="1"/>
        <end position="180"/>
    </location>
</feature>
<dbReference type="Pfam" id="PF00427">
    <property type="entry name" value="PBS_linker_poly"/>
    <property type="match status" value="1"/>
</dbReference>
<dbReference type="GO" id="GO:0031676">
    <property type="term" value="C:plasma membrane-derived thylakoid membrane"/>
    <property type="evidence" value="ECO:0007669"/>
    <property type="project" value="UniProtKB-SubCell"/>
</dbReference>
<keyword evidence="3" id="KW-0042">Antenna complex</keyword>
<evidence type="ECO:0000313" key="10">
    <source>
        <dbReference type="EMBL" id="OKH18662.1"/>
    </source>
</evidence>
<accession>A0A1U7H7N9</accession>
<keyword evidence="11" id="KW-1185">Reference proteome</keyword>
<dbReference type="InterPro" id="IPR038255">
    <property type="entry name" value="PBS_linker_sf"/>
</dbReference>
<gene>
    <name evidence="10" type="ORF">NIES593_21890</name>
</gene>
<evidence type="ECO:0000259" key="8">
    <source>
        <dbReference type="PROSITE" id="PS51441"/>
    </source>
</evidence>
<sequence>MTSLAAAQRLGIEPYSKQAVVELRPDASEADKATVIRAVYRQVLGNAYVMESERLTVPESQLKQGNISVREFVRQVAKSELYRSRFFDNCYRYRAIELNFKHLLGRAPESYEEMMAHSQLLDEGGYEAEIDSYLDSEEYQSNFGEWIVPYYRGFATQGLQKMVGFTRIFQLYRGYSSSDKAQIGGGKQPRLNREVIQNTSSPIYIGSTGTVLAGTSGGSRGRFYRVRVTQAPKIGRMARIRRSNMEYLIPYEQLSERLRQINRQGGQVTSITPA</sequence>
<keyword evidence="6" id="KW-0472">Membrane</keyword>
<keyword evidence="2" id="KW-0602">Photosynthesis</keyword>
<dbReference type="Gene3D" id="1.10.3130.20">
    <property type="entry name" value="Phycobilisome linker domain"/>
    <property type="match status" value="1"/>
</dbReference>
<dbReference type="RefSeq" id="WP_073601613.1">
    <property type="nucleotide sequence ID" value="NZ_MRCB01000048.1"/>
</dbReference>
<dbReference type="STRING" id="1921803.NIES593_21890"/>
<dbReference type="GO" id="GO:0015979">
    <property type="term" value="P:photosynthesis"/>
    <property type="evidence" value="ECO:0007669"/>
    <property type="project" value="UniProtKB-KW"/>
</dbReference>
<comment type="subcellular location">
    <subcellularLocation>
        <location evidence="1">Cellular thylakoid membrane</location>
        <topology evidence="1">Peripheral membrane protein</topology>
        <orientation evidence="1">Cytoplasmic side</orientation>
    </subcellularLocation>
</comment>
<proteinExistence type="inferred from homology"/>